<evidence type="ECO:0000313" key="1">
    <source>
        <dbReference type="EMBL" id="UGS35390.1"/>
    </source>
</evidence>
<evidence type="ECO:0000313" key="2">
    <source>
        <dbReference type="Proteomes" id="UP001162834"/>
    </source>
</evidence>
<proteinExistence type="predicted"/>
<dbReference type="Gene3D" id="3.40.50.2000">
    <property type="entry name" value="Glycogen Phosphorylase B"/>
    <property type="match status" value="2"/>
</dbReference>
<dbReference type="RefSeq" id="WP_259315078.1">
    <property type="nucleotide sequence ID" value="NZ_CP087164.1"/>
</dbReference>
<name>A0A9E6XVU0_9ACTN</name>
<keyword evidence="1" id="KW-0328">Glycosyltransferase</keyword>
<reference evidence="1" key="1">
    <citation type="journal article" date="2022" name="Int. J. Syst. Evol. Microbiol.">
        <title>Pseudomonas aegrilactucae sp. nov. and Pseudomonas morbosilactucae sp. nov., pathogens causing bacterial rot of lettuce in Japan.</title>
        <authorList>
            <person name="Sawada H."/>
            <person name="Fujikawa T."/>
            <person name="Satou M."/>
        </authorList>
    </citation>
    <scope>NUCLEOTIDE SEQUENCE</scope>
    <source>
        <strain evidence="1">0166_1</strain>
    </source>
</reference>
<keyword evidence="2" id="KW-1185">Reference proteome</keyword>
<dbReference type="Proteomes" id="UP001162834">
    <property type="component" value="Chromosome"/>
</dbReference>
<sequence length="437" mass="46764">MTRTPTGPQLLRHGVAMGLLRAAAHLPRRRAQGSGPPKVHLLLLNAWGMGGTIRATLDLAGRLAEHHDVEVISLLRRRERPFFAFPPGVTVTALDDRRPGAPPRGGLARRLLASRPSHLMHPADRRAATCSLWTDLVLARRLLALGDGGVLIATRPGLNLVGAAVARPGLPTVGQEHMHRTAHATQLQRAMTRWYPRLDAVVTLTERDRAAHAAALGDPAAVVCIPNAGPPVAEPPAQLSEPVIVAAGRLTAQKAFGRLVRAFAIVAEHHPGWTLRIYGEGPQRPALERMIRDRGLTGRVQLMGRTRDLHGVLAGASVLALSSRFEGMPLVILEAFAAGVPVVSFDCPTGPGELIENGSEGLLVPDGDVRALGAALRLLAGDEPQRRRMGRAARVRAARQGPAAVTERWEALLRRLAPARPAERPAPRRVPSGAPAR</sequence>
<dbReference type="AlphaFoldDB" id="A0A9E6XVU0"/>
<dbReference type="PANTHER" id="PTHR12526">
    <property type="entry name" value="GLYCOSYLTRANSFERASE"/>
    <property type="match status" value="1"/>
</dbReference>
<gene>
    <name evidence="1" type="primary">gtfA_1</name>
    <name evidence="1" type="ORF">DSM104329_01778</name>
</gene>
<dbReference type="SUPFAM" id="SSF53756">
    <property type="entry name" value="UDP-Glycosyltransferase/glycogen phosphorylase"/>
    <property type="match status" value="1"/>
</dbReference>
<protein>
    <submittedName>
        <fullName evidence="1">UDP-N-acetylglucosamine--peptide N-acetylglucosaminyltransferase GtfA subunit</fullName>
        <ecNumber evidence="1">2.4.1.-</ecNumber>
    </submittedName>
</protein>
<dbReference type="EC" id="2.4.1.-" evidence="1"/>
<dbReference type="GO" id="GO:0016757">
    <property type="term" value="F:glycosyltransferase activity"/>
    <property type="evidence" value="ECO:0007669"/>
    <property type="project" value="UniProtKB-KW"/>
</dbReference>
<accession>A0A9E6XVU0</accession>
<organism evidence="1 2">
    <name type="scientific">Capillimicrobium parvum</name>
    <dbReference type="NCBI Taxonomy" id="2884022"/>
    <lineage>
        <taxon>Bacteria</taxon>
        <taxon>Bacillati</taxon>
        <taxon>Actinomycetota</taxon>
        <taxon>Thermoleophilia</taxon>
        <taxon>Solirubrobacterales</taxon>
        <taxon>Capillimicrobiaceae</taxon>
        <taxon>Capillimicrobium</taxon>
    </lineage>
</organism>
<keyword evidence="1" id="KW-0808">Transferase</keyword>
<dbReference type="EMBL" id="CP087164">
    <property type="protein sequence ID" value="UGS35390.1"/>
    <property type="molecule type" value="Genomic_DNA"/>
</dbReference>
<dbReference type="KEGG" id="sbae:DSM104329_01778"/>
<dbReference type="PANTHER" id="PTHR12526:SF627">
    <property type="entry name" value="D-RHAMNOSYLTRANSFERASE WBPZ"/>
    <property type="match status" value="1"/>
</dbReference>
<dbReference type="Pfam" id="PF13692">
    <property type="entry name" value="Glyco_trans_1_4"/>
    <property type="match status" value="1"/>
</dbReference>